<evidence type="ECO:0000313" key="2">
    <source>
        <dbReference type="EMBL" id="HAN29828.1"/>
    </source>
</evidence>
<protein>
    <submittedName>
        <fullName evidence="2">Uncharacterized protein</fullName>
    </submittedName>
</protein>
<dbReference type="RefSeq" id="WP_027949158.1">
    <property type="nucleotide sequence ID" value="NZ_JBLIAR010000039.1"/>
</dbReference>
<dbReference type="EMBL" id="DMND01000260">
    <property type="protein sequence ID" value="HAN29828.1"/>
    <property type="molecule type" value="Genomic_DNA"/>
</dbReference>
<keyword evidence="1" id="KW-0812">Transmembrane</keyword>
<reference evidence="2 3" key="1">
    <citation type="journal article" date="2018" name="Nat. Biotechnol.">
        <title>A standardized bacterial taxonomy based on genome phylogeny substantially revises the tree of life.</title>
        <authorList>
            <person name="Parks D.H."/>
            <person name="Chuvochina M."/>
            <person name="Waite D.W."/>
            <person name="Rinke C."/>
            <person name="Skarshewski A."/>
            <person name="Chaumeil P.A."/>
            <person name="Hugenholtz P."/>
        </authorList>
    </citation>
    <scope>NUCLEOTIDE SEQUENCE [LARGE SCALE GENOMIC DNA]</scope>
    <source>
        <strain evidence="2">UBA9158</strain>
    </source>
</reference>
<evidence type="ECO:0000256" key="1">
    <source>
        <dbReference type="SAM" id="Phobius"/>
    </source>
</evidence>
<dbReference type="AlphaFoldDB" id="A0A3C1KTG6"/>
<evidence type="ECO:0000313" key="3">
    <source>
        <dbReference type="Proteomes" id="UP000259273"/>
    </source>
</evidence>
<keyword evidence="1" id="KW-1133">Transmembrane helix</keyword>
<dbReference type="STRING" id="1121937.GCA_000423125_01172"/>
<organism evidence="2 3">
    <name type="scientific">Haliea salexigens</name>
    <dbReference type="NCBI Taxonomy" id="287487"/>
    <lineage>
        <taxon>Bacteria</taxon>
        <taxon>Pseudomonadati</taxon>
        <taxon>Pseudomonadota</taxon>
        <taxon>Gammaproteobacteria</taxon>
        <taxon>Cellvibrionales</taxon>
        <taxon>Halieaceae</taxon>
        <taxon>Haliea</taxon>
    </lineage>
</organism>
<dbReference type="Proteomes" id="UP000259273">
    <property type="component" value="Unassembled WGS sequence"/>
</dbReference>
<gene>
    <name evidence="2" type="ORF">DCP75_19330</name>
</gene>
<comment type="caution">
    <text evidence="2">The sequence shown here is derived from an EMBL/GenBank/DDBJ whole genome shotgun (WGS) entry which is preliminary data.</text>
</comment>
<feature type="transmembrane region" description="Helical" evidence="1">
    <location>
        <begin position="17"/>
        <end position="36"/>
    </location>
</feature>
<sequence>MTQPDNHWLTRPTTIRWLWIIGYSVLAMTVLLQLLIPIKGYFGVDSWFGFGALFGFLSCVLMVFGAKFIGKLLKRPEDYYDV</sequence>
<name>A0A3C1KTG6_9GAMM</name>
<keyword evidence="1" id="KW-0472">Membrane</keyword>
<accession>A0A3C1KTG6</accession>
<feature type="transmembrane region" description="Helical" evidence="1">
    <location>
        <begin position="48"/>
        <end position="69"/>
    </location>
</feature>
<proteinExistence type="predicted"/>